<name>A0AA47N0V3_MERPO</name>
<dbReference type="GO" id="GO:0005576">
    <property type="term" value="C:extracellular region"/>
    <property type="evidence" value="ECO:0007669"/>
    <property type="project" value="UniProtKB-SubCell"/>
</dbReference>
<comment type="function">
    <text evidence="1">Stimulates the adrenal glands to release cortisol.</text>
</comment>
<evidence type="ECO:0000256" key="6">
    <source>
        <dbReference type="ARBA" id="ARBA00022685"/>
    </source>
</evidence>
<comment type="similarity">
    <text evidence="4">Belongs to the POMC family.</text>
</comment>
<dbReference type="InterPro" id="IPR013532">
    <property type="entry name" value="Opioid_neuropept"/>
</dbReference>
<evidence type="ECO:0000256" key="3">
    <source>
        <dbReference type="ARBA" id="ARBA00004613"/>
    </source>
</evidence>
<dbReference type="InterPro" id="IPR001941">
    <property type="entry name" value="PMOC"/>
</dbReference>
<dbReference type="InterPro" id="IPR013593">
    <property type="entry name" value="Melanocortin_N"/>
</dbReference>
<dbReference type="PRINTS" id="PR00383">
    <property type="entry name" value="MELANOCORTIN"/>
</dbReference>
<sequence>MAANNILGAALNASHCASWRPRLLPRGIRRKHPVRIRSPTRPIRKDAKLGALHAAALEVRISDLEARYRTTPSPVVCAGRPAVALFSRPPVDPEQPGSHGEWVTVRGKRSGNPLKPTAHHQPIHVSNTFSPLSDAPAEEQTLVIGSSIVRNVKLAAIVKCIPGARAGDVESYLKLLAKDKRKYHKIVIHVGGNDSRLRQSEVTKINVESVCRYAKTMSDTVVFSGPLPNVTSDVMYSRMASFHRWLSRWCPANHECIQLCRSDLTAETPVYPGDAHLQALPPSDPDSTPPFSLSSSLLLPGGGVRPAKRSYSMEHFRWGKPVGRKRRPIKVFTSSSSGLDDSAEGFPGEMRRELGNEVLEEEEEQRPEEVKKDGYKMNHFRWSEPPASKRYGGFMKSWDERSQKPLLTLFKNVIHRDQQPDT</sequence>
<dbReference type="EMBL" id="JAOPHQ010001730">
    <property type="protein sequence ID" value="KAK0149612.1"/>
    <property type="molecule type" value="Genomic_DNA"/>
</dbReference>
<evidence type="ECO:0000256" key="5">
    <source>
        <dbReference type="ARBA" id="ARBA00022525"/>
    </source>
</evidence>
<dbReference type="Pfam" id="PF08035">
    <property type="entry name" value="Op_neuropeptide"/>
    <property type="match status" value="1"/>
</dbReference>
<evidence type="ECO:0000313" key="13">
    <source>
        <dbReference type="EMBL" id="KAK0149612.1"/>
    </source>
</evidence>
<keyword evidence="5" id="KW-0964">Secreted</keyword>
<dbReference type="SMART" id="SM01364">
    <property type="entry name" value="NPP"/>
    <property type="match status" value="1"/>
</dbReference>
<feature type="domain" description="Pro-opiomelanocortin N-terminal" evidence="11">
    <location>
        <begin position="245"/>
        <end position="281"/>
    </location>
</feature>
<gene>
    <name evidence="13" type="primary">pomca</name>
    <name evidence="13" type="ORF">N1851_009642</name>
</gene>
<evidence type="ECO:0000256" key="2">
    <source>
        <dbReference type="ARBA" id="ARBA00003192"/>
    </source>
</evidence>
<dbReference type="PANTHER" id="PTHR11416:SF7">
    <property type="entry name" value="PRO-OPIOMELANOCORTIN"/>
    <property type="match status" value="1"/>
</dbReference>
<accession>A0AA47N0V3</accession>
<keyword evidence="6" id="KW-0165">Cleavage on pair of basic residues</keyword>
<dbReference type="Gene3D" id="3.40.50.12690">
    <property type="match status" value="1"/>
</dbReference>
<keyword evidence="14" id="KW-1185">Reference proteome</keyword>
<dbReference type="SUPFAM" id="SSF52266">
    <property type="entry name" value="SGNH hydrolase"/>
    <property type="match status" value="1"/>
</dbReference>
<dbReference type="SMART" id="SM01365">
    <property type="entry name" value="Op_neuropeptide"/>
    <property type="match status" value="1"/>
</dbReference>
<reference evidence="13" key="1">
    <citation type="journal article" date="2023" name="Front. Mar. Sci.">
        <title>A new Merluccius polli reference genome to investigate the effects of global change in West African waters.</title>
        <authorList>
            <person name="Mateo J.L."/>
            <person name="Blanco-Fernandez C."/>
            <person name="Garcia-Vazquez E."/>
            <person name="Machado-Schiaffino G."/>
        </authorList>
    </citation>
    <scope>NUCLEOTIDE SEQUENCE</scope>
    <source>
        <strain evidence="13">C29</strain>
        <tissue evidence="13">Fin</tissue>
    </source>
</reference>
<dbReference type="AlphaFoldDB" id="A0AA47N0V3"/>
<comment type="function">
    <text evidence="2">Endogenous opiate.</text>
</comment>
<feature type="domain" description="Opiodes neuropeptide" evidence="12">
    <location>
        <begin position="391"/>
        <end position="421"/>
    </location>
</feature>
<feature type="domain" description="Pro-opiomelanocortin/corticotropin ACTH central region" evidence="10">
    <location>
        <begin position="374"/>
        <end position="410"/>
    </location>
</feature>
<dbReference type="InterPro" id="IPR013531">
    <property type="entry name" value="Mcrtin_ACTH_cent"/>
</dbReference>
<dbReference type="Gene3D" id="3.40.50.12700">
    <property type="match status" value="1"/>
</dbReference>
<evidence type="ECO:0000256" key="9">
    <source>
        <dbReference type="ARBA" id="ARBA00023205"/>
    </source>
</evidence>
<dbReference type="PANTHER" id="PTHR11416">
    <property type="entry name" value="PRO-OPIOMELANOCORTIN"/>
    <property type="match status" value="1"/>
</dbReference>
<organism evidence="13 14">
    <name type="scientific">Merluccius polli</name>
    <name type="common">Benguela hake</name>
    <name type="synonym">Merluccius cadenati</name>
    <dbReference type="NCBI Taxonomy" id="89951"/>
    <lineage>
        <taxon>Eukaryota</taxon>
        <taxon>Metazoa</taxon>
        <taxon>Chordata</taxon>
        <taxon>Craniata</taxon>
        <taxon>Vertebrata</taxon>
        <taxon>Euteleostomi</taxon>
        <taxon>Actinopterygii</taxon>
        <taxon>Neopterygii</taxon>
        <taxon>Teleostei</taxon>
        <taxon>Neoteleostei</taxon>
        <taxon>Acanthomorphata</taxon>
        <taxon>Zeiogadaria</taxon>
        <taxon>Gadariae</taxon>
        <taxon>Gadiformes</taxon>
        <taxon>Gadoidei</taxon>
        <taxon>Merlucciidae</taxon>
        <taxon>Merluccius</taxon>
    </lineage>
</organism>
<comment type="subcellular location">
    <subcellularLocation>
        <location evidence="3">Secreted</location>
    </subcellularLocation>
</comment>
<dbReference type="SMART" id="SM01363">
    <property type="entry name" value="ACTH_domain"/>
    <property type="match status" value="2"/>
</dbReference>
<feature type="domain" description="Pro-opiomelanocortin/corticotropin ACTH central region" evidence="10">
    <location>
        <begin position="310"/>
        <end position="350"/>
    </location>
</feature>
<evidence type="ECO:0000259" key="11">
    <source>
        <dbReference type="SMART" id="SM01364"/>
    </source>
</evidence>
<evidence type="ECO:0000256" key="1">
    <source>
        <dbReference type="ARBA" id="ARBA00002965"/>
    </source>
</evidence>
<dbReference type="Pfam" id="PF08384">
    <property type="entry name" value="NPP"/>
    <property type="match status" value="1"/>
</dbReference>
<evidence type="ECO:0000256" key="8">
    <source>
        <dbReference type="ARBA" id="ARBA00022729"/>
    </source>
</evidence>
<evidence type="ECO:0000313" key="14">
    <source>
        <dbReference type="Proteomes" id="UP001174136"/>
    </source>
</evidence>
<dbReference type="GO" id="GO:0007218">
    <property type="term" value="P:neuropeptide signaling pathway"/>
    <property type="evidence" value="ECO:0007669"/>
    <property type="project" value="UniProtKB-KW"/>
</dbReference>
<keyword evidence="8" id="KW-0732">Signal</keyword>
<dbReference type="Proteomes" id="UP001174136">
    <property type="component" value="Unassembled WGS sequence"/>
</dbReference>
<dbReference type="GO" id="GO:0005184">
    <property type="term" value="F:neuropeptide hormone activity"/>
    <property type="evidence" value="ECO:0007669"/>
    <property type="project" value="TreeGrafter"/>
</dbReference>
<dbReference type="Pfam" id="PF00976">
    <property type="entry name" value="ACTH_domain"/>
    <property type="match status" value="2"/>
</dbReference>
<evidence type="ECO:0000259" key="12">
    <source>
        <dbReference type="SMART" id="SM01365"/>
    </source>
</evidence>
<proteinExistence type="inferred from homology"/>
<evidence type="ECO:0000256" key="7">
    <source>
        <dbReference type="ARBA" id="ARBA00022702"/>
    </source>
</evidence>
<dbReference type="InterPro" id="IPR050878">
    <property type="entry name" value="POMC-derived_peptides"/>
</dbReference>
<keyword evidence="9" id="KW-0257">Endorphin</keyword>
<evidence type="ECO:0000259" key="10">
    <source>
        <dbReference type="SMART" id="SM01363"/>
    </source>
</evidence>
<keyword evidence="7" id="KW-0372">Hormone</keyword>
<comment type="caution">
    <text evidence="13">The sequence shown here is derived from an EMBL/GenBank/DDBJ whole genome shotgun (WGS) entry which is preliminary data.</text>
</comment>
<protein>
    <submittedName>
        <fullName evidence="13">Pro-opiomelanocortin-1</fullName>
    </submittedName>
</protein>
<evidence type="ECO:0000256" key="4">
    <source>
        <dbReference type="ARBA" id="ARBA00005832"/>
    </source>
</evidence>